<dbReference type="AlphaFoldDB" id="A0A9P5I7Y1"/>
<dbReference type="Proteomes" id="UP000710849">
    <property type="component" value="Unassembled WGS sequence"/>
</dbReference>
<sequence length="147" mass="16912">MNDIILASTKMSEADHPNRRPQGNSEHTNKNSGSDASKIPPKNYNIHRLTQSSRPSEQFLLRSREREAEQAHEEDTTGCLCPILATLPHFHWSKKERRLAGDQFAYDIWHKPREELNESPAQKGCPSCKSFCKCPGVWRWWPGWTGN</sequence>
<dbReference type="GeneID" id="62152281"/>
<feature type="compositionally biased region" description="Basic and acidic residues" evidence="1">
    <location>
        <begin position="62"/>
        <end position="75"/>
    </location>
</feature>
<comment type="caution">
    <text evidence="2">The sequence shown here is derived from an EMBL/GenBank/DDBJ whole genome shotgun (WGS) entry which is preliminary data.</text>
</comment>
<keyword evidence="3" id="KW-1185">Reference proteome</keyword>
<gene>
    <name evidence="2" type="ORF">EAE97_008693</name>
</gene>
<accession>A0A9P5I7Y1</accession>
<dbReference type="RefSeq" id="XP_038729719.1">
    <property type="nucleotide sequence ID" value="XM_038879208.1"/>
</dbReference>
<feature type="compositionally biased region" description="Polar residues" evidence="1">
    <location>
        <begin position="21"/>
        <end position="35"/>
    </location>
</feature>
<reference evidence="2 3" key="1">
    <citation type="journal article" date="2020" name="Genome Biol. Evol.">
        <title>Comparative genomics of Sclerotiniaceae.</title>
        <authorList>
            <person name="Valero Jimenez C.A."/>
            <person name="Steentjes M."/>
            <person name="Scholten O.E."/>
            <person name="Van Kan J.A.L."/>
        </authorList>
    </citation>
    <scope>NUCLEOTIDE SEQUENCE [LARGE SCALE GENOMIC DNA]</scope>
    <source>
        <strain evidence="2 3">MUCL 94</strain>
    </source>
</reference>
<dbReference type="EMBL" id="RCSW01000019">
    <property type="protein sequence ID" value="KAF7932926.1"/>
    <property type="molecule type" value="Genomic_DNA"/>
</dbReference>
<protein>
    <submittedName>
        <fullName evidence="2">Uncharacterized protein</fullName>
    </submittedName>
</protein>
<feature type="region of interest" description="Disordered" evidence="1">
    <location>
        <begin position="1"/>
        <end position="76"/>
    </location>
</feature>
<proteinExistence type="predicted"/>
<evidence type="ECO:0000256" key="1">
    <source>
        <dbReference type="SAM" id="MobiDB-lite"/>
    </source>
</evidence>
<evidence type="ECO:0000313" key="3">
    <source>
        <dbReference type="Proteomes" id="UP000710849"/>
    </source>
</evidence>
<name>A0A9P5I7Y1_9HELO</name>
<evidence type="ECO:0000313" key="2">
    <source>
        <dbReference type="EMBL" id="KAF7932926.1"/>
    </source>
</evidence>
<organism evidence="2 3">
    <name type="scientific">Botrytis byssoidea</name>
    <dbReference type="NCBI Taxonomy" id="139641"/>
    <lineage>
        <taxon>Eukaryota</taxon>
        <taxon>Fungi</taxon>
        <taxon>Dikarya</taxon>
        <taxon>Ascomycota</taxon>
        <taxon>Pezizomycotina</taxon>
        <taxon>Leotiomycetes</taxon>
        <taxon>Helotiales</taxon>
        <taxon>Sclerotiniaceae</taxon>
        <taxon>Botrytis</taxon>
    </lineage>
</organism>